<dbReference type="VEuPathDB" id="MicrosporidiaDB:H312_00191"/>
<dbReference type="EMBL" id="KK365130">
    <property type="protein sequence ID" value="KCZ82533.1"/>
    <property type="molecule type" value="Genomic_DNA"/>
</dbReference>
<feature type="transmembrane region" description="Helical" evidence="4">
    <location>
        <begin position="304"/>
        <end position="321"/>
    </location>
</feature>
<dbReference type="Gene3D" id="1.20.120.1760">
    <property type="match status" value="1"/>
</dbReference>
<feature type="transmembrane region" description="Helical" evidence="4">
    <location>
        <begin position="268"/>
        <end position="292"/>
    </location>
</feature>
<keyword evidence="3 4" id="KW-0472">Membrane</keyword>
<protein>
    <recommendedName>
        <fullName evidence="7">Ethanolaminephosphotransferase</fullName>
    </recommendedName>
</protein>
<evidence type="ECO:0000256" key="2">
    <source>
        <dbReference type="ARBA" id="ARBA00010441"/>
    </source>
</evidence>
<sequence>MFVYRQDHISIKNIHSYKYKCIDKSLCSRYILKYYWSFLTLFIPRWLAPNVISLLGLITMFISGIITLLFNPELNYKGKSVLHLFNAILLFVYSTFDALDGKQAVRTNSSSPLGQMFDHGVDSLVTTIVGITLASSLGLGINYNIILILSLIYFGFYLVTMHEKYTDNFILGYLNGPTEGVLIVVALHLLAYFYTPAFFDYFHKNTFINALSNVTVLLMLCIILYLFYFFIDLLLTIGYKSKILFKNLLFIVLKLYSLYNVINYFNNSILYCYLGIFTCMFIFSYMNIELIFSRIKNTETPLPPCSYYLFIIYSYSFSILCDNSKKVGLMICFIHSFVFYFIKVCSISYVVSDELKIRVFKIEEEKKNKQL</sequence>
<feature type="transmembrane region" description="Helical" evidence="4">
    <location>
        <begin position="180"/>
        <end position="199"/>
    </location>
</feature>
<comment type="subcellular location">
    <subcellularLocation>
        <location evidence="1">Membrane</location>
    </subcellularLocation>
</comment>
<accession>A0A059F5I5</accession>
<dbReference type="InterPro" id="IPR043130">
    <property type="entry name" value="CDP-OH_PTrfase_TM_dom"/>
</dbReference>
<feature type="transmembrane region" description="Helical" evidence="4">
    <location>
        <begin position="46"/>
        <end position="69"/>
    </location>
</feature>
<dbReference type="GO" id="GO:0008654">
    <property type="term" value="P:phospholipid biosynthetic process"/>
    <property type="evidence" value="ECO:0007669"/>
    <property type="project" value="InterPro"/>
</dbReference>
<feature type="transmembrane region" description="Helical" evidence="4">
    <location>
        <begin position="243"/>
        <end position="262"/>
    </location>
</feature>
<evidence type="ECO:0000256" key="4">
    <source>
        <dbReference type="SAM" id="Phobius"/>
    </source>
</evidence>
<dbReference type="GO" id="GO:0016780">
    <property type="term" value="F:phosphotransferase activity, for other substituted phosphate groups"/>
    <property type="evidence" value="ECO:0007669"/>
    <property type="project" value="InterPro"/>
</dbReference>
<feature type="transmembrane region" description="Helical" evidence="4">
    <location>
        <begin position="81"/>
        <end position="99"/>
    </location>
</feature>
<dbReference type="Pfam" id="PF01066">
    <property type="entry name" value="CDP-OH_P_transf"/>
    <property type="match status" value="1"/>
</dbReference>
<dbReference type="GO" id="GO:0016020">
    <property type="term" value="C:membrane"/>
    <property type="evidence" value="ECO:0007669"/>
    <property type="project" value="UniProtKB-SubCell"/>
</dbReference>
<proteinExistence type="inferred from homology"/>
<dbReference type="PANTHER" id="PTHR10414">
    <property type="entry name" value="ETHANOLAMINEPHOSPHOTRANSFERASE"/>
    <property type="match status" value="1"/>
</dbReference>
<dbReference type="STRING" id="1288291.A0A059F5I5"/>
<dbReference type="OrthoDB" id="196717at2759"/>
<name>A0A059F5I5_9MICR</name>
<comment type="similarity">
    <text evidence="2">Belongs to the CDP-alcohol phosphatidyltransferase class-I family.</text>
</comment>
<feature type="transmembrane region" description="Helical" evidence="4">
    <location>
        <begin position="141"/>
        <end position="159"/>
    </location>
</feature>
<organism evidence="5 6">
    <name type="scientific">Anncaliia algerae PRA339</name>
    <dbReference type="NCBI Taxonomy" id="1288291"/>
    <lineage>
        <taxon>Eukaryota</taxon>
        <taxon>Fungi</taxon>
        <taxon>Fungi incertae sedis</taxon>
        <taxon>Microsporidia</taxon>
        <taxon>Tubulinosematoidea</taxon>
        <taxon>Tubulinosematidae</taxon>
        <taxon>Anncaliia</taxon>
    </lineage>
</organism>
<dbReference type="PANTHER" id="PTHR10414:SF37">
    <property type="entry name" value="BB IN A BOXCAR, ISOFORM C"/>
    <property type="match status" value="1"/>
</dbReference>
<keyword evidence="6" id="KW-1185">Reference proteome</keyword>
<evidence type="ECO:0000313" key="5">
    <source>
        <dbReference type="EMBL" id="KCZ82533.1"/>
    </source>
</evidence>
<dbReference type="InterPro" id="IPR000462">
    <property type="entry name" value="CDP-OH_P_trans"/>
</dbReference>
<evidence type="ECO:0008006" key="7">
    <source>
        <dbReference type="Google" id="ProtNLM"/>
    </source>
</evidence>
<dbReference type="InterPro" id="IPR014472">
    <property type="entry name" value="CHOPT"/>
</dbReference>
<dbReference type="AlphaFoldDB" id="A0A059F5I5"/>
<evidence type="ECO:0000256" key="1">
    <source>
        <dbReference type="ARBA" id="ARBA00004370"/>
    </source>
</evidence>
<feature type="transmembrane region" description="Helical" evidence="4">
    <location>
        <begin position="327"/>
        <end position="351"/>
    </location>
</feature>
<evidence type="ECO:0000256" key="3">
    <source>
        <dbReference type="ARBA" id="ARBA00023136"/>
    </source>
</evidence>
<reference evidence="6" key="1">
    <citation type="submission" date="2013-02" db="EMBL/GenBank/DDBJ databases">
        <authorList>
            <consortium name="The Broad Institute Genome Sequencing Platform"/>
            <person name="Cuomo C."/>
            <person name="Becnel J."/>
            <person name="Sanscrainte N."/>
            <person name="Walker B."/>
            <person name="Young S.K."/>
            <person name="Zeng Q."/>
            <person name="Gargeya S."/>
            <person name="Fitzgerald M."/>
            <person name="Haas B."/>
            <person name="Abouelleil A."/>
            <person name="Alvarado L."/>
            <person name="Arachchi H.M."/>
            <person name="Berlin A.M."/>
            <person name="Chapman S.B."/>
            <person name="Dewar J."/>
            <person name="Goldberg J."/>
            <person name="Griggs A."/>
            <person name="Gujja S."/>
            <person name="Hansen M."/>
            <person name="Howarth C."/>
            <person name="Imamovic A."/>
            <person name="Larimer J."/>
            <person name="McCowan C."/>
            <person name="Murphy C."/>
            <person name="Neiman D."/>
            <person name="Pearson M."/>
            <person name="Priest M."/>
            <person name="Roberts A."/>
            <person name="Saif S."/>
            <person name="Shea T."/>
            <person name="Sisk P."/>
            <person name="Sykes S."/>
            <person name="Wortman J."/>
            <person name="Nusbaum C."/>
            <person name="Birren B."/>
        </authorList>
    </citation>
    <scope>NUCLEOTIDE SEQUENCE [LARGE SCALE GENOMIC DNA]</scope>
    <source>
        <strain evidence="6">PRA339</strain>
    </source>
</reference>
<evidence type="ECO:0000313" key="6">
    <source>
        <dbReference type="Proteomes" id="UP000030655"/>
    </source>
</evidence>
<dbReference type="PIRSF" id="PIRSF015665">
    <property type="entry name" value="CHOPT"/>
    <property type="match status" value="1"/>
</dbReference>
<reference evidence="5 6" key="2">
    <citation type="submission" date="2014-03" db="EMBL/GenBank/DDBJ databases">
        <title>The Genome Sequence of Anncaliia algerae insect isolate PRA339.</title>
        <authorList>
            <consortium name="The Broad Institute Genome Sequencing Platform"/>
            <consortium name="The Broad Institute Genome Sequencing Center for Infectious Disease"/>
            <person name="Cuomo C."/>
            <person name="Becnel J."/>
            <person name="Sanscrainte N."/>
            <person name="Walker B."/>
            <person name="Young S.K."/>
            <person name="Zeng Q."/>
            <person name="Gargeya S."/>
            <person name="Fitzgerald M."/>
            <person name="Haas B."/>
            <person name="Abouelleil A."/>
            <person name="Alvarado L."/>
            <person name="Arachchi H.M."/>
            <person name="Berlin A.M."/>
            <person name="Chapman S.B."/>
            <person name="Dewar J."/>
            <person name="Goldberg J."/>
            <person name="Griggs A."/>
            <person name="Gujja S."/>
            <person name="Hansen M."/>
            <person name="Howarth C."/>
            <person name="Imamovic A."/>
            <person name="Larimer J."/>
            <person name="McCowan C."/>
            <person name="Murphy C."/>
            <person name="Neiman D."/>
            <person name="Pearson M."/>
            <person name="Priest M."/>
            <person name="Roberts A."/>
            <person name="Saif S."/>
            <person name="Shea T."/>
            <person name="Sisk P."/>
            <person name="Sykes S."/>
            <person name="Wortman J."/>
            <person name="Nusbaum C."/>
            <person name="Birren B."/>
        </authorList>
    </citation>
    <scope>NUCLEOTIDE SEQUENCE [LARGE SCALE GENOMIC DNA]</scope>
    <source>
        <strain evidence="5 6">PRA339</strain>
    </source>
</reference>
<dbReference type="Proteomes" id="UP000030655">
    <property type="component" value="Unassembled WGS sequence"/>
</dbReference>
<gene>
    <name evidence="5" type="ORF">H312_00191</name>
</gene>
<feature type="transmembrane region" description="Helical" evidence="4">
    <location>
        <begin position="211"/>
        <end position="231"/>
    </location>
</feature>
<keyword evidence="4" id="KW-0812">Transmembrane</keyword>
<keyword evidence="4" id="KW-1133">Transmembrane helix</keyword>
<dbReference type="HOGENOM" id="CLU_707932_0_0_1"/>